<sequence length="387" mass="44984">MEKFEQQPNPEDVQAQTSQTREQFEQERDFRADERTSYRTIWQKMFGREKTTAMDVAMEEALKMDAAIEKELKEGRAETIEEALDNIDKLPEFQLKGTERVEKEEYGRAKTLQVGKAIANNEFYKAVSILHKEQSRKGIDKETAQIMDERTTTLVKEHVANLAQAKDGKNFVNSIYWFASRLESGDLPAEAVRSPEIAGAIREHAISWFRSFYNEPVNFAKELEKFSRLGLLNKEEVAQAPEIQQYAREKAISWFRTFYNEPRTFARIRDGFVQLGIVNAEEINSLPQIQEFAKEKATSWFETFYGEPKTFARLWTDFENLGVLPLEQIRMLPRIREVAKEKLLGRLRALGYRDYKSLLNSYAELGIVDIDEIESMPEVAERRGKSY</sequence>
<name>A0A1F7WR53_9BACT</name>
<reference evidence="2 3" key="1">
    <citation type="journal article" date="2016" name="Nat. Commun.">
        <title>Thousands of microbial genomes shed light on interconnected biogeochemical processes in an aquifer system.</title>
        <authorList>
            <person name="Anantharaman K."/>
            <person name="Brown C.T."/>
            <person name="Hug L.A."/>
            <person name="Sharon I."/>
            <person name="Castelle C.J."/>
            <person name="Probst A.J."/>
            <person name="Thomas B.C."/>
            <person name="Singh A."/>
            <person name="Wilkins M.J."/>
            <person name="Karaoz U."/>
            <person name="Brodie E.L."/>
            <person name="Williams K.H."/>
            <person name="Hubbard S.S."/>
            <person name="Banfield J.F."/>
        </authorList>
    </citation>
    <scope>NUCLEOTIDE SEQUENCE [LARGE SCALE GENOMIC DNA]</scope>
</reference>
<protein>
    <submittedName>
        <fullName evidence="2">Uncharacterized protein</fullName>
    </submittedName>
</protein>
<evidence type="ECO:0000256" key="1">
    <source>
        <dbReference type="SAM" id="MobiDB-lite"/>
    </source>
</evidence>
<gene>
    <name evidence="2" type="ORF">A2125_01370</name>
</gene>
<feature type="compositionally biased region" description="Polar residues" evidence="1">
    <location>
        <begin position="1"/>
        <end position="21"/>
    </location>
</feature>
<comment type="caution">
    <text evidence="2">The sequence shown here is derived from an EMBL/GenBank/DDBJ whole genome shotgun (WGS) entry which is preliminary data.</text>
</comment>
<feature type="compositionally biased region" description="Basic and acidic residues" evidence="1">
    <location>
        <begin position="22"/>
        <end position="32"/>
    </location>
</feature>
<dbReference type="Proteomes" id="UP000178812">
    <property type="component" value="Unassembled WGS sequence"/>
</dbReference>
<organism evidence="2 3">
    <name type="scientific">Candidatus Woesebacteria bacterium GWB1_43_5</name>
    <dbReference type="NCBI Taxonomy" id="1802474"/>
    <lineage>
        <taxon>Bacteria</taxon>
        <taxon>Candidatus Woeseibacteriota</taxon>
    </lineage>
</organism>
<accession>A0A1F7WR53</accession>
<proteinExistence type="predicted"/>
<feature type="region of interest" description="Disordered" evidence="1">
    <location>
        <begin position="1"/>
        <end position="32"/>
    </location>
</feature>
<evidence type="ECO:0000313" key="3">
    <source>
        <dbReference type="Proteomes" id="UP000178812"/>
    </source>
</evidence>
<evidence type="ECO:0000313" key="2">
    <source>
        <dbReference type="EMBL" id="OGM05261.1"/>
    </source>
</evidence>
<dbReference type="EMBL" id="MGFM01000042">
    <property type="protein sequence ID" value="OGM05261.1"/>
    <property type="molecule type" value="Genomic_DNA"/>
</dbReference>
<dbReference type="AlphaFoldDB" id="A0A1F7WR53"/>